<organism evidence="4 5">
    <name type="scientific">Frankliniella fusca</name>
    <dbReference type="NCBI Taxonomy" id="407009"/>
    <lineage>
        <taxon>Eukaryota</taxon>
        <taxon>Metazoa</taxon>
        <taxon>Ecdysozoa</taxon>
        <taxon>Arthropoda</taxon>
        <taxon>Hexapoda</taxon>
        <taxon>Insecta</taxon>
        <taxon>Pterygota</taxon>
        <taxon>Neoptera</taxon>
        <taxon>Paraneoptera</taxon>
        <taxon>Thysanoptera</taxon>
        <taxon>Terebrantia</taxon>
        <taxon>Thripoidea</taxon>
        <taxon>Thripidae</taxon>
        <taxon>Frankliniella</taxon>
    </lineage>
</organism>
<protein>
    <recommendedName>
        <fullName evidence="3">N-terminal acetyltransferase B complex subunit MDM20 homolog</fullName>
    </recommendedName>
</protein>
<keyword evidence="2" id="KW-0802">TPR repeat</keyword>
<dbReference type="InterPro" id="IPR019183">
    <property type="entry name" value="NAA25_NatB_aux_su"/>
</dbReference>
<sequence length="1056" mass="119882">MVEVLRERHRSVPSASCGQYGNCGINMAPKPKVSKPPSSKTHVDNSVGERRLRQIYDWLDNGNNKNALQEAGKVLKKQPDFLCVKVLKALALLRLGKEDECHELLEAVRKEVPIDDQTLQAMQICYRETQQPNKICEMYDAAAKKDPTNEEILTNLFMAHVRLGDYKQQQQTALRLYKVKPKNPYYFWAVMSVVMQAYHADEKIARMVTLPLAERMVQKFIDEGKIEAEQEVQLYLLILEKQGKFQEALDVVEGPMGERLISYVTVPQKKASLYVKLNRWRDSIVISKSHLRENLDHWLSIKNYLTSAMNLIEEGEDLSSSDAEYVLWSRADASIPQIKEFLKLLMNEMKRRGKNVRGPYLAWLELYKMVHEKGQDADQVVGDIVELFVQYFRCFGDRSCCPLDLKQYLPLVSVQCRGDLIKGIWQIVGLEDGELPDTVYRMQQHISTILLSRHLGYHENLTSAEKLQLTTCFLRYFQHGMRFNIDPLPTDFLSNDPYVLLMAHLLLDVWMETQDTSRLLDVLLLLEHALLMSPSNFHFKLLLVKVYHLLGAGLAAHDVYETLDVKHMQLDSLGYVHCGAVQATGQYAIASSLYDVTLRFFTVNYKDSVDYLSFTYKFGSFMKIEEFVEFRERLSNSMHYALVTVERMLLDILQSTTHTQMLKVVSQMEIQSEKDKMDWRRFNDNRDMSAFVCWDPPERQVNPELTKKSRDADVSFLRLRMLLLRGLGAAAELCNPDITPLSEEGIVNSSEINNTGEPTVNGKSLQHQHPLVSLEKVTSEIESTLKSIQEDGIKLETSKIIGAPLPSRLFDYLETNSVQLQFELFSLISTFVKSNGDDKVDAKAFEEGGKRAVKILQSSVHSSIKSVLEGKCVSLNTRRIVFERAVNLVEMVCLAALVCGIINNILEPSKQTSSKKTKKKQKPGASPEVVEAHKLFVSEVQAIATELHTALGNLRLRMSVEAFHSQMPLITANSIKDGPACRVPAVGTLPTIGPDDISSLSTAMAQLVLSYENRKSKDKGYSVDVSSKLSVSYEDSLQEIITILQQKMTYLDSTKL</sequence>
<proteinExistence type="inferred from homology"/>
<name>A0AAE1LBC3_9NEOP</name>
<dbReference type="SUPFAM" id="SSF48452">
    <property type="entry name" value="TPR-like"/>
    <property type="match status" value="1"/>
</dbReference>
<dbReference type="Gene3D" id="1.25.40.1040">
    <property type="match status" value="1"/>
</dbReference>
<gene>
    <name evidence="4" type="ORF">KUF71_023173</name>
</gene>
<reference evidence="4" key="2">
    <citation type="journal article" date="2023" name="BMC Genomics">
        <title>Pest status, molecular evolution, and epigenetic factors derived from the genome assembly of Frankliniella fusca, a thysanopteran phytovirus vector.</title>
        <authorList>
            <person name="Catto M.A."/>
            <person name="Labadie P.E."/>
            <person name="Jacobson A.L."/>
            <person name="Kennedy G.G."/>
            <person name="Srinivasan R."/>
            <person name="Hunt B.G."/>
        </authorList>
    </citation>
    <scope>NUCLEOTIDE SEQUENCE</scope>
    <source>
        <strain evidence="4">PL_HMW_Pooled</strain>
    </source>
</reference>
<dbReference type="InterPro" id="IPR011990">
    <property type="entry name" value="TPR-like_helical_dom_sf"/>
</dbReference>
<dbReference type="Pfam" id="PF09797">
    <property type="entry name" value="NatB_MDM20"/>
    <property type="match status" value="1"/>
</dbReference>
<evidence type="ECO:0000256" key="1">
    <source>
        <dbReference type="ARBA" id="ARBA00006298"/>
    </source>
</evidence>
<dbReference type="Proteomes" id="UP001219518">
    <property type="component" value="Unassembled WGS sequence"/>
</dbReference>
<dbReference type="GO" id="GO:0031416">
    <property type="term" value="C:NatB complex"/>
    <property type="evidence" value="ECO:0007669"/>
    <property type="project" value="TreeGrafter"/>
</dbReference>
<comment type="similarity">
    <text evidence="1">Belongs to the MDM20/NAA25 family.</text>
</comment>
<dbReference type="AlphaFoldDB" id="A0AAE1LBC3"/>
<accession>A0AAE1LBC3</accession>
<evidence type="ECO:0000313" key="5">
    <source>
        <dbReference type="Proteomes" id="UP001219518"/>
    </source>
</evidence>
<comment type="caution">
    <text evidence="4">The sequence shown here is derived from an EMBL/GenBank/DDBJ whole genome shotgun (WGS) entry which is preliminary data.</text>
</comment>
<evidence type="ECO:0000313" key="4">
    <source>
        <dbReference type="EMBL" id="KAK3913716.1"/>
    </source>
</evidence>
<reference evidence="4" key="1">
    <citation type="submission" date="2021-07" db="EMBL/GenBank/DDBJ databases">
        <authorList>
            <person name="Catto M.A."/>
            <person name="Jacobson A."/>
            <person name="Kennedy G."/>
            <person name="Labadie P."/>
            <person name="Hunt B.G."/>
            <person name="Srinivasan R."/>
        </authorList>
    </citation>
    <scope>NUCLEOTIDE SEQUENCE</scope>
    <source>
        <strain evidence="4">PL_HMW_Pooled</strain>
        <tissue evidence="4">Head</tissue>
    </source>
</reference>
<dbReference type="PANTHER" id="PTHR22767:SF3">
    <property type="entry name" value="N-ALPHA-ACETYLTRANSFERASE 25, NATB AUXILIARY SUBUNIT"/>
    <property type="match status" value="1"/>
</dbReference>
<evidence type="ECO:0000256" key="3">
    <source>
        <dbReference type="ARBA" id="ARBA00029872"/>
    </source>
</evidence>
<keyword evidence="5" id="KW-1185">Reference proteome</keyword>
<dbReference type="PANTHER" id="PTHR22767">
    <property type="entry name" value="N-TERMINAL ACETYLTRANSFERASE-RELATED"/>
    <property type="match status" value="1"/>
</dbReference>
<dbReference type="EMBL" id="JAHWGI010000336">
    <property type="protein sequence ID" value="KAK3913716.1"/>
    <property type="molecule type" value="Genomic_DNA"/>
</dbReference>
<evidence type="ECO:0000256" key="2">
    <source>
        <dbReference type="ARBA" id="ARBA00022803"/>
    </source>
</evidence>